<dbReference type="EMBL" id="LQYG01000102">
    <property type="protein sequence ID" value="KYC60032.1"/>
    <property type="molecule type" value="Genomic_DNA"/>
</dbReference>
<gene>
    <name evidence="3" type="ORF">B4098_2330</name>
    <name evidence="4" type="ORF">QN341_14975</name>
    <name evidence="2" type="ORF">SB48_HM08orf02014</name>
</gene>
<dbReference type="SUPFAM" id="SSF52821">
    <property type="entry name" value="Rhodanese/Cell cycle control phosphatase"/>
    <property type="match status" value="1"/>
</dbReference>
<dbReference type="InterPro" id="IPR036873">
    <property type="entry name" value="Rhodanese-like_dom_sf"/>
</dbReference>
<accession>A0A0C5C9M0</accession>
<dbReference type="PROSITE" id="PS50206">
    <property type="entry name" value="RHODANESE_3"/>
    <property type="match status" value="1"/>
</dbReference>
<reference evidence="4" key="4">
    <citation type="submission" date="2023-06" db="EMBL/GenBank/DDBJ databases">
        <title>Probiogenomic evaluation and L lactic producing Weizmannia coaggulans BKMTCR2-2 from tree bark.</title>
        <authorList>
            <person name="Mahittikon J."/>
            <person name="Tanasupawat S."/>
        </authorList>
    </citation>
    <scope>NUCLEOTIDE SEQUENCE</scope>
    <source>
        <strain evidence="4">BKMTCR2-2</strain>
    </source>
</reference>
<evidence type="ECO:0000313" key="2">
    <source>
        <dbReference type="EMBL" id="AJO22085.1"/>
    </source>
</evidence>
<dbReference type="Gene3D" id="3.40.250.10">
    <property type="entry name" value="Rhodanese-like domain"/>
    <property type="match status" value="1"/>
</dbReference>
<evidence type="ECO:0000313" key="5">
    <source>
        <dbReference type="Proteomes" id="UP000032024"/>
    </source>
</evidence>
<evidence type="ECO:0000313" key="3">
    <source>
        <dbReference type="EMBL" id="KYC60032.1"/>
    </source>
</evidence>
<dbReference type="RefSeq" id="WP_013860072.1">
    <property type="nucleotide sequence ID" value="NZ_CABJCT010000036.1"/>
</dbReference>
<reference evidence="5" key="2">
    <citation type="submission" date="2015-01" db="EMBL/GenBank/DDBJ databases">
        <title>Comparative genome analysis of Bacillus coagulans HM-08, Clostridium butyricum HM-68, Bacillus subtilis HM-66 and Bacillus paralicheniformis BL-09.</title>
        <authorList>
            <person name="Zhang H."/>
        </authorList>
    </citation>
    <scope>NUCLEOTIDE SEQUENCE [LARGE SCALE GENOMIC DNA]</scope>
    <source>
        <strain evidence="5">HM-08</strain>
    </source>
</reference>
<proteinExistence type="predicted"/>
<evidence type="ECO:0000313" key="6">
    <source>
        <dbReference type="Proteomes" id="UP000075288"/>
    </source>
</evidence>
<dbReference type="Proteomes" id="UP000075288">
    <property type="component" value="Unassembled WGS sequence"/>
</dbReference>
<dbReference type="SMART" id="SM00450">
    <property type="entry name" value="RHOD"/>
    <property type="match status" value="1"/>
</dbReference>
<keyword evidence="5" id="KW-1185">Reference proteome</keyword>
<dbReference type="EMBL" id="JASUZX010000003">
    <property type="protein sequence ID" value="MDL5042305.1"/>
    <property type="molecule type" value="Genomic_DNA"/>
</dbReference>
<dbReference type="Proteomes" id="UP000032024">
    <property type="component" value="Chromosome"/>
</dbReference>
<dbReference type="OMA" id="MIPGALH"/>
<dbReference type="InterPro" id="IPR050229">
    <property type="entry name" value="GlpE_sulfurtransferase"/>
</dbReference>
<dbReference type="EMBL" id="CP010525">
    <property type="protein sequence ID" value="AJO22085.1"/>
    <property type="molecule type" value="Genomic_DNA"/>
</dbReference>
<reference evidence="3 6" key="3">
    <citation type="submission" date="2016-01" db="EMBL/GenBank/DDBJ databases">
        <title>Genome Sequences of Twelve Sporeforming Bacillus Species Isolated from Foods.</title>
        <authorList>
            <person name="Berendsen E.M."/>
            <person name="Wells-Bennik M.H."/>
            <person name="Krawcyk A.O."/>
            <person name="De Jong A."/>
            <person name="Holsappel S."/>
            <person name="Eijlander R.T."/>
            <person name="Kuipers O.P."/>
        </authorList>
    </citation>
    <scope>NUCLEOTIDE SEQUENCE [LARGE SCALE GENOMIC DNA]</scope>
    <source>
        <strain evidence="3 6">B4098</strain>
    </source>
</reference>
<reference evidence="2" key="1">
    <citation type="submission" date="2015-01" db="EMBL/GenBank/DDBJ databases">
        <title>Comparative genome analysis of Bacillus coagulans HM-08, Clostridium butyricum HM-68, Bacillus subtilis HM-66 and Bacillus licheniformis BL-09.</title>
        <authorList>
            <person name="Zhang H."/>
        </authorList>
    </citation>
    <scope>NUCLEOTIDE SEQUENCE [LARGE SCALE GENOMIC DNA]</scope>
    <source>
        <strain evidence="2">HM-08</strain>
    </source>
</reference>
<protein>
    <submittedName>
        <fullName evidence="2">Rhodanese domain-containing protein</fullName>
    </submittedName>
    <submittedName>
        <fullName evidence="4">Rhodanese-like domain-containing protein</fullName>
    </submittedName>
</protein>
<dbReference type="InterPro" id="IPR001763">
    <property type="entry name" value="Rhodanese-like_dom"/>
</dbReference>
<evidence type="ECO:0000259" key="1">
    <source>
        <dbReference type="PROSITE" id="PS50206"/>
    </source>
</evidence>
<dbReference type="CDD" id="cd00158">
    <property type="entry name" value="RHOD"/>
    <property type="match status" value="1"/>
</dbReference>
<dbReference type="PANTHER" id="PTHR43031:SF17">
    <property type="entry name" value="SULFURTRANSFERASE YTWF-RELATED"/>
    <property type="match status" value="1"/>
</dbReference>
<dbReference type="Proteomes" id="UP001223084">
    <property type="component" value="Unassembled WGS sequence"/>
</dbReference>
<organism evidence="3 6">
    <name type="scientific">Heyndrickxia coagulans</name>
    <name type="common">Weizmannia coagulans</name>
    <dbReference type="NCBI Taxonomy" id="1398"/>
    <lineage>
        <taxon>Bacteria</taxon>
        <taxon>Bacillati</taxon>
        <taxon>Bacillota</taxon>
        <taxon>Bacilli</taxon>
        <taxon>Bacillales</taxon>
        <taxon>Bacillaceae</taxon>
        <taxon>Heyndrickxia</taxon>
    </lineage>
</organism>
<dbReference type="PANTHER" id="PTHR43031">
    <property type="entry name" value="FAD-DEPENDENT OXIDOREDUCTASE"/>
    <property type="match status" value="1"/>
</dbReference>
<feature type="domain" description="Rhodanese" evidence="1">
    <location>
        <begin position="15"/>
        <end position="98"/>
    </location>
</feature>
<name>A0A0C5C9M0_HEYCO</name>
<dbReference type="AlphaFoldDB" id="A0A0C5C9M0"/>
<dbReference type="Pfam" id="PF00581">
    <property type="entry name" value="Rhodanese"/>
    <property type="match status" value="1"/>
</dbReference>
<dbReference type="STRING" id="1398.AB434_3963"/>
<sequence>MKEISAMEVEEKLNKGEKLNIIDVRETEEVAEGKIPGALHIPLGLLGFRLEDLDRSKDYIVVCHSGGRSYMACQFLESQGFDVTNLEGGMMAWTGETE</sequence>
<evidence type="ECO:0000313" key="4">
    <source>
        <dbReference type="EMBL" id="MDL5042305.1"/>
    </source>
</evidence>
<dbReference type="PATRIC" id="fig|1398.18.peg.1312"/>